<dbReference type="OrthoDB" id="3278418at2"/>
<protein>
    <submittedName>
        <fullName evidence="1">Uncharacterized protein</fullName>
    </submittedName>
</protein>
<reference evidence="1 2" key="1">
    <citation type="submission" date="2016-11" db="EMBL/GenBank/DDBJ databases">
        <authorList>
            <person name="Jaros S."/>
            <person name="Januszkiewicz K."/>
            <person name="Wedrychowicz H."/>
        </authorList>
    </citation>
    <scope>NUCLEOTIDE SEQUENCE [LARGE SCALE GENOMIC DNA]</scope>
    <source>
        <strain evidence="1 2">CGMCC 4.5723</strain>
    </source>
</reference>
<sequence>MTANRALLPYDLSWAEVDPARHPFDPAAAPAAVRGLEPAARTPARPPGPVVDPAFAAWSFDVARVWIDDLTAALVERYGRWATGWRWGTDEADVGGGPVRAWCCPADSVHTPPQTLERAAAALCEWRAWLEELAERFDRYPLDAPRARDRRHVRERAVGHLVNAVVERTGADDAWYGHCSVVLTWYLTRWGEDPGTASVRVREAIGGRFESWIGPAPGQVDDLARRLGGGDGSGGPRV</sequence>
<dbReference type="STRING" id="758803.SAMN05421803_101231"/>
<keyword evidence="2" id="KW-1185">Reference proteome</keyword>
<name>A0A1M6B6H1_9ACTN</name>
<gene>
    <name evidence="1" type="ORF">SAMN05421803_101231</name>
</gene>
<organism evidence="1 2">
    <name type="scientific">Nocardiopsis flavescens</name>
    <dbReference type="NCBI Taxonomy" id="758803"/>
    <lineage>
        <taxon>Bacteria</taxon>
        <taxon>Bacillati</taxon>
        <taxon>Actinomycetota</taxon>
        <taxon>Actinomycetes</taxon>
        <taxon>Streptosporangiales</taxon>
        <taxon>Nocardiopsidaceae</taxon>
        <taxon>Nocardiopsis</taxon>
    </lineage>
</organism>
<dbReference type="EMBL" id="FQZK01000001">
    <property type="protein sequence ID" value="SHI44178.1"/>
    <property type="molecule type" value="Genomic_DNA"/>
</dbReference>
<proteinExistence type="predicted"/>
<evidence type="ECO:0000313" key="2">
    <source>
        <dbReference type="Proteomes" id="UP000184452"/>
    </source>
</evidence>
<dbReference type="AlphaFoldDB" id="A0A1M6B6H1"/>
<evidence type="ECO:0000313" key="1">
    <source>
        <dbReference type="EMBL" id="SHI44178.1"/>
    </source>
</evidence>
<dbReference type="Proteomes" id="UP000184452">
    <property type="component" value="Unassembled WGS sequence"/>
</dbReference>
<accession>A0A1M6B6H1</accession>
<dbReference type="RefSeq" id="WP_073373993.1">
    <property type="nucleotide sequence ID" value="NZ_FQZK01000001.1"/>
</dbReference>